<evidence type="ECO:0000256" key="10">
    <source>
        <dbReference type="ARBA" id="ARBA00022777"/>
    </source>
</evidence>
<dbReference type="OrthoDB" id="9794577at2"/>
<comment type="catalytic activity">
    <reaction evidence="15">
        <text>L-tyrosyl-[protein] + ATP = O-phospho-L-tyrosyl-[protein] + ADP + H(+)</text>
        <dbReference type="Rhea" id="RHEA:10596"/>
        <dbReference type="Rhea" id="RHEA-COMP:10136"/>
        <dbReference type="Rhea" id="RHEA-COMP:20101"/>
        <dbReference type="ChEBI" id="CHEBI:15378"/>
        <dbReference type="ChEBI" id="CHEBI:30616"/>
        <dbReference type="ChEBI" id="CHEBI:46858"/>
        <dbReference type="ChEBI" id="CHEBI:61978"/>
        <dbReference type="ChEBI" id="CHEBI:456216"/>
        <dbReference type="EC" id="2.7.10.2"/>
    </reaction>
</comment>
<dbReference type="RefSeq" id="WP_005939713.1">
    <property type="nucleotide sequence ID" value="NZ_KB890353.1"/>
</dbReference>
<dbReference type="eggNOG" id="COG0489">
    <property type="taxonomic scope" value="Bacteria"/>
</dbReference>
<evidence type="ECO:0000256" key="15">
    <source>
        <dbReference type="ARBA" id="ARBA00051245"/>
    </source>
</evidence>
<evidence type="ECO:0000256" key="3">
    <source>
        <dbReference type="ARBA" id="ARBA00008883"/>
    </source>
</evidence>
<evidence type="ECO:0000256" key="16">
    <source>
        <dbReference type="SAM" id="Phobius"/>
    </source>
</evidence>
<keyword evidence="8 16" id="KW-0812">Transmembrane</keyword>
<keyword evidence="9" id="KW-0547">Nucleotide-binding</keyword>
<dbReference type="FunFam" id="3.40.50.300:FF:000527">
    <property type="entry name" value="Tyrosine-protein kinase etk"/>
    <property type="match status" value="1"/>
</dbReference>
<dbReference type="SUPFAM" id="SSF52540">
    <property type="entry name" value="P-loop containing nucleoside triphosphate hydrolases"/>
    <property type="match status" value="1"/>
</dbReference>
<comment type="similarity">
    <text evidence="3">Belongs to the etk/wzc family.</text>
</comment>
<dbReference type="PATRIC" id="fig|1121098.3.peg.1778"/>
<feature type="domain" description="Tyrosine-protein kinase G-rich" evidence="19">
    <location>
        <begin position="444"/>
        <end position="519"/>
    </location>
</feature>
<dbReference type="GO" id="GO:0005886">
    <property type="term" value="C:plasma membrane"/>
    <property type="evidence" value="ECO:0007669"/>
    <property type="project" value="UniProtKB-SubCell"/>
</dbReference>
<keyword evidence="11" id="KW-0067">ATP-binding</keyword>
<evidence type="ECO:0000256" key="7">
    <source>
        <dbReference type="ARBA" id="ARBA00022679"/>
    </source>
</evidence>
<dbReference type="eggNOG" id="COG3206">
    <property type="taxonomic scope" value="Bacteria"/>
</dbReference>
<keyword evidence="12 16" id="KW-1133">Transmembrane helix</keyword>
<dbReference type="Gene3D" id="3.40.50.300">
    <property type="entry name" value="P-loop containing nucleotide triphosphate hydrolases"/>
    <property type="match status" value="1"/>
</dbReference>
<dbReference type="Pfam" id="PF13614">
    <property type="entry name" value="AAA_31"/>
    <property type="match status" value="1"/>
</dbReference>
<accession>U6RGU8</accession>
<dbReference type="Pfam" id="PF13807">
    <property type="entry name" value="GNVR"/>
    <property type="match status" value="1"/>
</dbReference>
<dbReference type="GeneID" id="60062275"/>
<evidence type="ECO:0000259" key="17">
    <source>
        <dbReference type="Pfam" id="PF02706"/>
    </source>
</evidence>
<sequence>MKENLYDELYTEQEEQVDYKALFFKYLIHWKWFVASIVVCLIGGWIYLHYTTPVYSITGSVIIKDNKKNNSVSTGLADLEDLGFYSSTNNFDNEVEVLHSRTLLKKVVEELDLYINYRTRENLRPVELYKDTPVKVWLTPEEAEKLPNGAAVLEVVLKPGGKLSVSTEIDEQEFKQDFNKLPALLTTPYGTFSFTPGDSAIVEKEQEITVTVAAPRIMANGYANALSVEPTSKTTTIAQITLQNTSPQRGVDFINKLIEIYNRDANDDKNEVASKTAEFIDERIKIINGELGTTEKELETFKRDAGLTDLKSDAQLALSENSEYEKKRAENSTQLRLVQFLSEYANNPDHAYEVLPVNVGLTDTGLTELINRYNEMLLERKRLLRTSSESNPVVVNLDASIRAMRSNVQTTILSVQKGLMITKADLERQAGKYAGRITSAPGQERQLVSISRQQEIKAGLYLMLLQKREENAITLASTANNARIVDEAQAGLFPVSPKGKLIYLIAFVLGIAIPVGIIYIIELLRYKIEDRSDVEKLTTVPIIGDIPASDNMPKEGSVVVRENQNDMMAETFRNVRTNVQYMLGSNQKVVLITSTTSGEGKSFVAANLAISFALLGKKVVIVGLDIRKPELNKAFQMSHKEDGITRYLADPEHTDLMSLLQQSNVTPNLYILPGGAIPPNPTELVARDSLVQAVDRLKKEFDYVILDTAPIGMVTDTQLISRVADMSIYVCRAGYTPKAGYLFINELRDHKKLPNLCTIINDVNIKTGKYGYGTYGKYGYGRTYGYGYGYDEKSK</sequence>
<dbReference type="GO" id="GO:0042802">
    <property type="term" value="F:identical protein binding"/>
    <property type="evidence" value="ECO:0007669"/>
    <property type="project" value="UniProtKB-ARBA"/>
</dbReference>
<dbReference type="PANTHER" id="PTHR32309:SF13">
    <property type="entry name" value="FERRIC ENTEROBACTIN TRANSPORT PROTEIN FEPE"/>
    <property type="match status" value="1"/>
</dbReference>
<organism evidence="20 21">
    <name type="scientific">Phocaeicola massiliensis B84634 = Timone 84634 = DSM 17679 = JCM 13223</name>
    <dbReference type="NCBI Taxonomy" id="1121098"/>
    <lineage>
        <taxon>Bacteria</taxon>
        <taxon>Pseudomonadati</taxon>
        <taxon>Bacteroidota</taxon>
        <taxon>Bacteroidia</taxon>
        <taxon>Bacteroidales</taxon>
        <taxon>Bacteroidaceae</taxon>
        <taxon>Phocaeicola</taxon>
    </lineage>
</organism>
<proteinExistence type="inferred from homology"/>
<feature type="domain" description="Polysaccharide chain length determinant N-terminal" evidence="17">
    <location>
        <begin position="16"/>
        <end position="111"/>
    </location>
</feature>
<dbReference type="InterPro" id="IPR027417">
    <property type="entry name" value="P-loop_NTPase"/>
</dbReference>
<evidence type="ECO:0000256" key="6">
    <source>
        <dbReference type="ARBA" id="ARBA00022519"/>
    </source>
</evidence>
<comment type="similarity">
    <text evidence="2">Belongs to the CpsD/CapB family.</text>
</comment>
<feature type="transmembrane region" description="Helical" evidence="16">
    <location>
        <begin position="30"/>
        <end position="48"/>
    </location>
</feature>
<dbReference type="PANTHER" id="PTHR32309">
    <property type="entry name" value="TYROSINE-PROTEIN KINASE"/>
    <property type="match status" value="1"/>
</dbReference>
<evidence type="ECO:0000256" key="8">
    <source>
        <dbReference type="ARBA" id="ARBA00022692"/>
    </source>
</evidence>
<keyword evidence="13 16" id="KW-0472">Membrane</keyword>
<name>U6RGU8_9BACT</name>
<dbReference type="CDD" id="cd05387">
    <property type="entry name" value="BY-kinase"/>
    <property type="match status" value="1"/>
</dbReference>
<feature type="domain" description="AAA" evidence="18">
    <location>
        <begin position="588"/>
        <end position="730"/>
    </location>
</feature>
<evidence type="ECO:0000256" key="14">
    <source>
        <dbReference type="ARBA" id="ARBA00023137"/>
    </source>
</evidence>
<dbReference type="EC" id="2.7.10.2" evidence="4"/>
<protein>
    <recommendedName>
        <fullName evidence="4">non-specific protein-tyrosine kinase</fullName>
        <ecNumber evidence="4">2.7.10.2</ecNumber>
    </recommendedName>
</protein>
<dbReference type="InterPro" id="IPR032807">
    <property type="entry name" value="GNVR"/>
</dbReference>
<dbReference type="GO" id="GO:0005524">
    <property type="term" value="F:ATP binding"/>
    <property type="evidence" value="ECO:0007669"/>
    <property type="project" value="UniProtKB-KW"/>
</dbReference>
<evidence type="ECO:0000256" key="5">
    <source>
        <dbReference type="ARBA" id="ARBA00022475"/>
    </source>
</evidence>
<reference evidence="20 21" key="1">
    <citation type="submission" date="2013-04" db="EMBL/GenBank/DDBJ databases">
        <title>The Genome Sequence of Bacteroides massiliensis DSM 17679.</title>
        <authorList>
            <consortium name="The Broad Institute Genomics Platform"/>
            <person name="Earl A."/>
            <person name="Ward D."/>
            <person name="Feldgarden M."/>
            <person name="Gevers D."/>
            <person name="Martens E."/>
            <person name="Fenner L."/>
            <person name="Roux V."/>
            <person name="Mallet M.N."/>
            <person name="Raoult D."/>
            <person name="Walker B."/>
            <person name="Young S."/>
            <person name="Zeng Q."/>
            <person name="Gargeya S."/>
            <person name="Fitzgerald M."/>
            <person name="Haas B."/>
            <person name="Abouelleil A."/>
            <person name="Allen A.W."/>
            <person name="Alvarado L."/>
            <person name="Arachchi H.M."/>
            <person name="Berlin A.M."/>
            <person name="Chapman S.B."/>
            <person name="Gainer-Dewar J."/>
            <person name="Goldberg J."/>
            <person name="Griggs A."/>
            <person name="Gujja S."/>
            <person name="Hansen M."/>
            <person name="Howarth C."/>
            <person name="Imamovic A."/>
            <person name="Ireland A."/>
            <person name="Larimer J."/>
            <person name="McCowan C."/>
            <person name="Murphy C."/>
            <person name="Pearson M."/>
            <person name="Poon T.W."/>
            <person name="Priest M."/>
            <person name="Roberts A."/>
            <person name="Saif S."/>
            <person name="Shea T."/>
            <person name="Sisk P."/>
            <person name="Sykes S."/>
            <person name="Wortman J."/>
            <person name="Nusbaum C."/>
            <person name="Birren B."/>
        </authorList>
    </citation>
    <scope>NUCLEOTIDE SEQUENCE [LARGE SCALE GENOMIC DNA]</scope>
    <source>
        <strain evidence="21">B84634 / Timone 84634 / DSM 17679 / JCM 13223</strain>
    </source>
</reference>
<evidence type="ECO:0000313" key="21">
    <source>
        <dbReference type="Proteomes" id="UP000017831"/>
    </source>
</evidence>
<evidence type="ECO:0000256" key="9">
    <source>
        <dbReference type="ARBA" id="ARBA00022741"/>
    </source>
</evidence>
<comment type="caution">
    <text evidence="20">The sequence shown here is derived from an EMBL/GenBank/DDBJ whole genome shotgun (WGS) entry which is preliminary data.</text>
</comment>
<dbReference type="STRING" id="1121098.HMPREF1534_01754"/>
<dbReference type="InterPro" id="IPR050445">
    <property type="entry name" value="Bact_polysacc_biosynth/exp"/>
</dbReference>
<evidence type="ECO:0000256" key="13">
    <source>
        <dbReference type="ARBA" id="ARBA00023136"/>
    </source>
</evidence>
<evidence type="ECO:0000256" key="2">
    <source>
        <dbReference type="ARBA" id="ARBA00007316"/>
    </source>
</evidence>
<gene>
    <name evidence="20" type="ORF">HMPREF1534_01754</name>
</gene>
<dbReference type="InterPro" id="IPR005702">
    <property type="entry name" value="Wzc-like_C"/>
</dbReference>
<dbReference type="NCBIfam" id="TIGR01007">
    <property type="entry name" value="eps_fam"/>
    <property type="match status" value="1"/>
</dbReference>
<dbReference type="HOGENOM" id="CLU_009912_6_0_10"/>
<evidence type="ECO:0000256" key="12">
    <source>
        <dbReference type="ARBA" id="ARBA00022989"/>
    </source>
</evidence>
<keyword evidence="7" id="KW-0808">Transferase</keyword>
<dbReference type="InterPro" id="IPR003856">
    <property type="entry name" value="LPS_length_determ_N"/>
</dbReference>
<dbReference type="EMBL" id="AQHY01000022">
    <property type="protein sequence ID" value="EOA54941.1"/>
    <property type="molecule type" value="Genomic_DNA"/>
</dbReference>
<dbReference type="InterPro" id="IPR025669">
    <property type="entry name" value="AAA_dom"/>
</dbReference>
<dbReference type="AlphaFoldDB" id="U6RGU8"/>
<keyword evidence="5" id="KW-1003">Cell membrane</keyword>
<evidence type="ECO:0000256" key="11">
    <source>
        <dbReference type="ARBA" id="ARBA00022840"/>
    </source>
</evidence>
<dbReference type="Proteomes" id="UP000017831">
    <property type="component" value="Unassembled WGS sequence"/>
</dbReference>
<keyword evidence="10" id="KW-0418">Kinase</keyword>
<evidence type="ECO:0000313" key="20">
    <source>
        <dbReference type="EMBL" id="EOA54941.1"/>
    </source>
</evidence>
<dbReference type="Pfam" id="PF02706">
    <property type="entry name" value="Wzz"/>
    <property type="match status" value="1"/>
</dbReference>
<evidence type="ECO:0000256" key="1">
    <source>
        <dbReference type="ARBA" id="ARBA00004429"/>
    </source>
</evidence>
<keyword evidence="14" id="KW-0829">Tyrosine-protein kinase</keyword>
<dbReference type="GO" id="GO:0004715">
    <property type="term" value="F:non-membrane spanning protein tyrosine kinase activity"/>
    <property type="evidence" value="ECO:0007669"/>
    <property type="project" value="UniProtKB-EC"/>
</dbReference>
<keyword evidence="6" id="KW-0997">Cell inner membrane</keyword>
<comment type="subcellular location">
    <subcellularLocation>
        <location evidence="1">Cell inner membrane</location>
        <topology evidence="1">Multi-pass membrane protein</topology>
    </subcellularLocation>
</comment>
<evidence type="ECO:0000259" key="19">
    <source>
        <dbReference type="Pfam" id="PF13807"/>
    </source>
</evidence>
<keyword evidence="21" id="KW-1185">Reference proteome</keyword>
<evidence type="ECO:0000259" key="18">
    <source>
        <dbReference type="Pfam" id="PF13614"/>
    </source>
</evidence>
<evidence type="ECO:0000256" key="4">
    <source>
        <dbReference type="ARBA" id="ARBA00011903"/>
    </source>
</evidence>
<feature type="transmembrane region" description="Helical" evidence="16">
    <location>
        <begin position="501"/>
        <end position="521"/>
    </location>
</feature>